<feature type="non-terminal residue" evidence="1">
    <location>
        <position position="63"/>
    </location>
</feature>
<dbReference type="AlphaFoldDB" id="A0A7R8WSM2"/>
<gene>
    <name evidence="1" type="ORF">CTOB1V02_LOCUS15220</name>
</gene>
<sequence length="63" mass="7029">MDALYAKPDFTEEDGVKAGELGMQYEEMGGWNAETDAATLLSNLGIPDDLHYKMMSELENQDK</sequence>
<name>A0A7R8WSM2_9CRUS</name>
<accession>A0A7R8WSM2</accession>
<organism evidence="1">
    <name type="scientific">Cyprideis torosa</name>
    <dbReference type="NCBI Taxonomy" id="163714"/>
    <lineage>
        <taxon>Eukaryota</taxon>
        <taxon>Metazoa</taxon>
        <taxon>Ecdysozoa</taxon>
        <taxon>Arthropoda</taxon>
        <taxon>Crustacea</taxon>
        <taxon>Oligostraca</taxon>
        <taxon>Ostracoda</taxon>
        <taxon>Podocopa</taxon>
        <taxon>Podocopida</taxon>
        <taxon>Cytherocopina</taxon>
        <taxon>Cytheroidea</taxon>
        <taxon>Cytherideidae</taxon>
        <taxon>Cyprideis</taxon>
    </lineage>
</organism>
<proteinExistence type="predicted"/>
<evidence type="ECO:0000313" key="1">
    <source>
        <dbReference type="EMBL" id="CAD7237405.1"/>
    </source>
</evidence>
<reference evidence="1" key="1">
    <citation type="submission" date="2020-11" db="EMBL/GenBank/DDBJ databases">
        <authorList>
            <person name="Tran Van P."/>
        </authorList>
    </citation>
    <scope>NUCLEOTIDE SEQUENCE</scope>
</reference>
<dbReference type="EMBL" id="OB687711">
    <property type="protein sequence ID" value="CAD7237405.1"/>
    <property type="molecule type" value="Genomic_DNA"/>
</dbReference>
<protein>
    <submittedName>
        <fullName evidence="1">Uncharacterized protein</fullName>
    </submittedName>
</protein>